<name>A0A4R3QGI0_9HYPH</name>
<proteinExistence type="predicted"/>
<dbReference type="AlphaFoldDB" id="A0A4R3QGI0"/>
<evidence type="ECO:0000313" key="2">
    <source>
        <dbReference type="EMBL" id="TCU20863.1"/>
    </source>
</evidence>
<reference evidence="2 3" key="1">
    <citation type="submission" date="2019-03" db="EMBL/GenBank/DDBJ databases">
        <title>Genomic Encyclopedia of Type Strains, Phase IV (KMG-V): Genome sequencing to study the core and pangenomes of soil and plant-associated prokaryotes.</title>
        <authorList>
            <person name="Whitman W."/>
        </authorList>
    </citation>
    <scope>NUCLEOTIDE SEQUENCE [LARGE SCALE GENOMIC DNA]</scope>
    <source>
        <strain evidence="2 3">Gr42</strain>
    </source>
</reference>
<comment type="caution">
    <text evidence="2">The sequence shown here is derived from an EMBL/GenBank/DDBJ whole genome shotgun (WGS) entry which is preliminary data.</text>
</comment>
<dbReference type="EMBL" id="SMBJ01000012">
    <property type="protein sequence ID" value="TCU20863.1"/>
    <property type="molecule type" value="Genomic_DNA"/>
</dbReference>
<feature type="transmembrane region" description="Helical" evidence="1">
    <location>
        <begin position="6"/>
        <end position="25"/>
    </location>
</feature>
<keyword evidence="1" id="KW-0472">Membrane</keyword>
<dbReference type="Proteomes" id="UP000295547">
    <property type="component" value="Unassembled WGS sequence"/>
</dbReference>
<organism evidence="2 3">
    <name type="scientific">Rhizobium azibense</name>
    <dbReference type="NCBI Taxonomy" id="1136135"/>
    <lineage>
        <taxon>Bacteria</taxon>
        <taxon>Pseudomonadati</taxon>
        <taxon>Pseudomonadota</taxon>
        <taxon>Alphaproteobacteria</taxon>
        <taxon>Hyphomicrobiales</taxon>
        <taxon>Rhizobiaceae</taxon>
        <taxon>Rhizobium/Agrobacterium group</taxon>
        <taxon>Rhizobium</taxon>
    </lineage>
</organism>
<accession>A0A4R3QGI0</accession>
<sequence length="177" mass="19938">MPEFGFYNIGFGTVIITLLSLLFYIRGLVVRVNHTILNFFAAIFIGAVVSSLAFYTIAPTHPLRLFAAQCLAATIYYMLLKLAFSRATVGSRPLFVSSDQKRENLIALCAVSPLVIIIFDYLTPDLNQSCTRARCYLLDLLFGRDQNFQYYYIANLLGIIIIAIFVLSLFNLVKRGQ</sequence>
<gene>
    <name evidence="2" type="ORF">EV130_112243</name>
</gene>
<evidence type="ECO:0000313" key="3">
    <source>
        <dbReference type="Proteomes" id="UP000295547"/>
    </source>
</evidence>
<feature type="transmembrane region" description="Helical" evidence="1">
    <location>
        <begin position="63"/>
        <end position="84"/>
    </location>
</feature>
<feature type="transmembrane region" description="Helical" evidence="1">
    <location>
        <begin position="37"/>
        <end position="57"/>
    </location>
</feature>
<feature type="transmembrane region" description="Helical" evidence="1">
    <location>
        <begin position="150"/>
        <end position="173"/>
    </location>
</feature>
<evidence type="ECO:0000256" key="1">
    <source>
        <dbReference type="SAM" id="Phobius"/>
    </source>
</evidence>
<keyword evidence="3" id="KW-1185">Reference proteome</keyword>
<feature type="transmembrane region" description="Helical" evidence="1">
    <location>
        <begin position="105"/>
        <end position="122"/>
    </location>
</feature>
<keyword evidence="1" id="KW-0812">Transmembrane</keyword>
<protein>
    <submittedName>
        <fullName evidence="2">Uncharacterized protein</fullName>
    </submittedName>
</protein>
<keyword evidence="1" id="KW-1133">Transmembrane helix</keyword>